<comment type="catalytic activity">
    <reaction evidence="16">
        <text>Preferential cleavage: (Ac)2-L-Lys-D-Ala-|-D-Ala. Also transpeptidation of peptidyl-alanyl moieties that are N-acyl substituents of D-alanine.</text>
        <dbReference type="EC" id="3.4.16.4"/>
    </reaction>
</comment>
<evidence type="ECO:0000259" key="19">
    <source>
        <dbReference type="Pfam" id="PF00912"/>
    </source>
</evidence>
<evidence type="ECO:0000259" key="18">
    <source>
        <dbReference type="Pfam" id="PF00905"/>
    </source>
</evidence>
<dbReference type="Gene3D" id="1.10.3810.10">
    <property type="entry name" value="Biosynthetic peptidoglycan transglycosylase-like"/>
    <property type="match status" value="1"/>
</dbReference>
<keyword evidence="12" id="KW-0573">Peptidoglycan synthesis</keyword>
<evidence type="ECO:0000256" key="11">
    <source>
        <dbReference type="ARBA" id="ARBA00022960"/>
    </source>
</evidence>
<keyword evidence="9" id="KW-0808">Transferase</keyword>
<evidence type="ECO:0000256" key="10">
    <source>
        <dbReference type="ARBA" id="ARBA00022801"/>
    </source>
</evidence>
<keyword evidence="21" id="KW-1185">Reference proteome</keyword>
<sequence length="779" mass="88656">MVSRKKKNSWKRWIKWIGFSAVLGLLALFSFYLSVRWEIWEPLPSSEQLADIKQSQATEVYARGGELIGKYFIFDRQPVTFEEIPKHLIEALIATEDARFYEHNGVDRRSLLRVIFKSILMGDESAGGGSTLSQQLIKNLYPRKDHGIFSMPVSKIKEAICATRLEKLYSKEEIITLYLNTVPFGDNTYGVESAAEKFFGKRTEDLTLEESAVIVGMLKASHSYNPRLFPERSVSRRNTVLAQMERYGYLMNEQRQIASKKPLKLSYKSFSHEDGLAPYFRASLQKKLEKWLKEYNKENNTDLNLFTSGLKIYTTLDYNLQQMAEEALAEHLSSLQDEFEDSYGRRAPWLMNNTIIQDAVRKSDYYKKLKAQKLTEKQIEDSLKLKRPMELWDWDGSRVVQASHLDSVKHYLKFLQGGALSVDPFTGAVRTWVGGINFEHFQYDHVSMAKRQVGSTFKPIVYAAALEKGAKPCDYYSGQQVTYANYDNWTATNSGGESYDLNYAMKTALSKSINTVAVKVMEDAGIPEIIDLAHRMGIESDIPYVPSIALGTAEMNMLELAKAYTSFINFGKPAKPYFIQKIEDNKGKELAQFKPEVAETPVFSEENRQAMIEMMKGTVAEGTAQRLRWKYGLSNDIAGKTGTTQDNKDGWFVALTPRLITITWVGSDDHRIGFRTTAMGQGANSALPIYALFQQKMNRSTDHQSIAYARFSPPSTRVLNLMNCAPEKEAGFLRRIFVNTDKPKTTRLEIDSTAVETPKKEGLFKKIGNIFKKKNKKDN</sequence>
<keyword evidence="10" id="KW-0378">Hydrolase</keyword>
<protein>
    <submittedName>
        <fullName evidence="20">Penicillin-binding protein 1A</fullName>
    </submittedName>
</protein>
<comment type="pathway">
    <text evidence="2">Cell wall biogenesis; peptidoglycan biosynthesis.</text>
</comment>
<dbReference type="Pfam" id="PF00912">
    <property type="entry name" value="Transgly"/>
    <property type="match status" value="1"/>
</dbReference>
<evidence type="ECO:0000256" key="12">
    <source>
        <dbReference type="ARBA" id="ARBA00022984"/>
    </source>
</evidence>
<dbReference type="SUPFAM" id="SSF53955">
    <property type="entry name" value="Lysozyme-like"/>
    <property type="match status" value="1"/>
</dbReference>
<dbReference type="Pfam" id="PF00905">
    <property type="entry name" value="Transpeptidase"/>
    <property type="match status" value="1"/>
</dbReference>
<evidence type="ECO:0000256" key="7">
    <source>
        <dbReference type="ARBA" id="ARBA00022670"/>
    </source>
</evidence>
<dbReference type="EMBL" id="BNAG01000002">
    <property type="protein sequence ID" value="GHE61584.1"/>
    <property type="molecule type" value="Genomic_DNA"/>
</dbReference>
<dbReference type="InterPro" id="IPR036950">
    <property type="entry name" value="PBP_transglycosylase"/>
</dbReference>
<dbReference type="InterPro" id="IPR001264">
    <property type="entry name" value="Glyco_trans_51"/>
</dbReference>
<evidence type="ECO:0000313" key="21">
    <source>
        <dbReference type="Proteomes" id="UP000658258"/>
    </source>
</evidence>
<organism evidence="20 21">
    <name type="scientific">Roseivirga thermotolerans</name>
    <dbReference type="NCBI Taxonomy" id="1758176"/>
    <lineage>
        <taxon>Bacteria</taxon>
        <taxon>Pseudomonadati</taxon>
        <taxon>Bacteroidota</taxon>
        <taxon>Cytophagia</taxon>
        <taxon>Cytophagales</taxon>
        <taxon>Roseivirgaceae</taxon>
        <taxon>Roseivirga</taxon>
    </lineage>
</organism>
<keyword evidence="11" id="KW-0133">Cell shape</keyword>
<evidence type="ECO:0000256" key="1">
    <source>
        <dbReference type="ARBA" id="ARBA00004236"/>
    </source>
</evidence>
<keyword evidence="13" id="KW-0472">Membrane</keyword>
<feature type="domain" description="Penicillin-binding protein transpeptidase" evidence="18">
    <location>
        <begin position="418"/>
        <end position="657"/>
    </location>
</feature>
<accession>A0ABQ3I636</accession>
<dbReference type="RefSeq" id="WP_189629685.1">
    <property type="nucleotide sequence ID" value="NZ_BNAG01000002.1"/>
</dbReference>
<comment type="caution">
    <text evidence="20">The sequence shown here is derived from an EMBL/GenBank/DDBJ whole genome shotgun (WGS) entry which is preliminary data.</text>
</comment>
<comment type="similarity">
    <text evidence="4">In the N-terminal section; belongs to the glycosyltransferase 51 family.</text>
</comment>
<feature type="domain" description="Glycosyl transferase family 51" evidence="19">
    <location>
        <begin position="75"/>
        <end position="245"/>
    </location>
</feature>
<dbReference type="PANTHER" id="PTHR32282:SF11">
    <property type="entry name" value="PENICILLIN-BINDING PROTEIN 1B"/>
    <property type="match status" value="1"/>
</dbReference>
<dbReference type="Gene3D" id="3.40.710.10">
    <property type="entry name" value="DD-peptidase/beta-lactamase superfamily"/>
    <property type="match status" value="2"/>
</dbReference>
<evidence type="ECO:0000256" key="13">
    <source>
        <dbReference type="ARBA" id="ARBA00023136"/>
    </source>
</evidence>
<evidence type="ECO:0000256" key="8">
    <source>
        <dbReference type="ARBA" id="ARBA00022676"/>
    </source>
</evidence>
<evidence type="ECO:0000256" key="9">
    <source>
        <dbReference type="ARBA" id="ARBA00022679"/>
    </source>
</evidence>
<evidence type="ECO:0000256" key="16">
    <source>
        <dbReference type="ARBA" id="ARBA00034000"/>
    </source>
</evidence>
<evidence type="ECO:0000256" key="15">
    <source>
        <dbReference type="ARBA" id="ARBA00023316"/>
    </source>
</evidence>
<keyword evidence="5" id="KW-1003">Cell membrane</keyword>
<keyword evidence="15" id="KW-0961">Cell wall biogenesis/degradation</keyword>
<evidence type="ECO:0000313" key="20">
    <source>
        <dbReference type="EMBL" id="GHE61584.1"/>
    </source>
</evidence>
<evidence type="ECO:0000256" key="6">
    <source>
        <dbReference type="ARBA" id="ARBA00022645"/>
    </source>
</evidence>
<comment type="similarity">
    <text evidence="3">In the C-terminal section; belongs to the transpeptidase family.</text>
</comment>
<keyword evidence="8" id="KW-0328">Glycosyltransferase</keyword>
<gene>
    <name evidence="20" type="primary">mrcA</name>
    <name evidence="20" type="ORF">GCM10011340_15750</name>
</gene>
<keyword evidence="6" id="KW-0121">Carboxypeptidase</keyword>
<evidence type="ECO:0000256" key="17">
    <source>
        <dbReference type="ARBA" id="ARBA00049902"/>
    </source>
</evidence>
<dbReference type="InterPro" id="IPR001460">
    <property type="entry name" value="PCN-bd_Tpept"/>
</dbReference>
<dbReference type="PANTHER" id="PTHR32282">
    <property type="entry name" value="BINDING PROTEIN TRANSPEPTIDASE, PUTATIVE-RELATED"/>
    <property type="match status" value="1"/>
</dbReference>
<evidence type="ECO:0000256" key="14">
    <source>
        <dbReference type="ARBA" id="ARBA00023268"/>
    </source>
</evidence>
<dbReference type="InterPro" id="IPR023346">
    <property type="entry name" value="Lysozyme-like_dom_sf"/>
</dbReference>
<dbReference type="SUPFAM" id="SSF56601">
    <property type="entry name" value="beta-lactamase/transpeptidase-like"/>
    <property type="match status" value="1"/>
</dbReference>
<evidence type="ECO:0000256" key="2">
    <source>
        <dbReference type="ARBA" id="ARBA00004752"/>
    </source>
</evidence>
<dbReference type="InterPro" id="IPR012338">
    <property type="entry name" value="Beta-lactam/transpept-like"/>
</dbReference>
<keyword evidence="14" id="KW-0511">Multifunctional enzyme</keyword>
<reference evidence="21" key="1">
    <citation type="journal article" date="2019" name="Int. J. Syst. Evol. Microbiol.">
        <title>The Global Catalogue of Microorganisms (GCM) 10K type strain sequencing project: providing services to taxonomists for standard genome sequencing and annotation.</title>
        <authorList>
            <consortium name="The Broad Institute Genomics Platform"/>
            <consortium name="The Broad Institute Genome Sequencing Center for Infectious Disease"/>
            <person name="Wu L."/>
            <person name="Ma J."/>
        </authorList>
    </citation>
    <scope>NUCLEOTIDE SEQUENCE [LARGE SCALE GENOMIC DNA]</scope>
    <source>
        <strain evidence="21">CGMCC 1.15111</strain>
    </source>
</reference>
<keyword evidence="7" id="KW-0645">Protease</keyword>
<comment type="catalytic activity">
    <reaction evidence="17">
        <text>[GlcNAc-(1-&gt;4)-Mur2Ac(oyl-L-Ala-gamma-D-Glu-L-Lys-D-Ala-D-Ala)](n)-di-trans,octa-cis-undecaprenyl diphosphate + beta-D-GlcNAc-(1-&gt;4)-Mur2Ac(oyl-L-Ala-gamma-D-Glu-L-Lys-D-Ala-D-Ala)-di-trans,octa-cis-undecaprenyl diphosphate = [GlcNAc-(1-&gt;4)-Mur2Ac(oyl-L-Ala-gamma-D-Glu-L-Lys-D-Ala-D-Ala)](n+1)-di-trans,octa-cis-undecaprenyl diphosphate + di-trans,octa-cis-undecaprenyl diphosphate + H(+)</text>
        <dbReference type="Rhea" id="RHEA:23708"/>
        <dbReference type="Rhea" id="RHEA-COMP:9602"/>
        <dbReference type="Rhea" id="RHEA-COMP:9603"/>
        <dbReference type="ChEBI" id="CHEBI:15378"/>
        <dbReference type="ChEBI" id="CHEBI:58405"/>
        <dbReference type="ChEBI" id="CHEBI:60033"/>
        <dbReference type="ChEBI" id="CHEBI:78435"/>
        <dbReference type="EC" id="2.4.99.28"/>
    </reaction>
</comment>
<proteinExistence type="inferred from homology"/>
<evidence type="ECO:0000256" key="5">
    <source>
        <dbReference type="ARBA" id="ARBA00022475"/>
    </source>
</evidence>
<dbReference type="Proteomes" id="UP000658258">
    <property type="component" value="Unassembled WGS sequence"/>
</dbReference>
<dbReference type="InterPro" id="IPR050396">
    <property type="entry name" value="Glycosyltr_51/Transpeptidase"/>
</dbReference>
<comment type="subcellular location">
    <subcellularLocation>
        <location evidence="1">Cell membrane</location>
    </subcellularLocation>
</comment>
<evidence type="ECO:0000256" key="3">
    <source>
        <dbReference type="ARBA" id="ARBA00007090"/>
    </source>
</evidence>
<evidence type="ECO:0000256" key="4">
    <source>
        <dbReference type="ARBA" id="ARBA00007739"/>
    </source>
</evidence>
<name>A0ABQ3I636_9BACT</name>